<feature type="compositionally biased region" description="Basic and acidic residues" evidence="1">
    <location>
        <begin position="254"/>
        <end position="280"/>
    </location>
</feature>
<feature type="compositionally biased region" description="Low complexity" evidence="1">
    <location>
        <begin position="347"/>
        <end position="360"/>
    </location>
</feature>
<dbReference type="EMBL" id="CAJHIT010000003">
    <property type="protein sequence ID" value="CAD6500269.1"/>
    <property type="molecule type" value="Genomic_DNA"/>
</dbReference>
<reference evidence="3" key="1">
    <citation type="submission" date="2020-10" db="EMBL/GenBank/DDBJ databases">
        <authorList>
            <person name="Muller C M."/>
        </authorList>
    </citation>
    <scope>NUCLEOTIDE SEQUENCE</scope>
    <source>
        <strain evidence="3">THUN-12</strain>
    </source>
</reference>
<feature type="signal peptide" evidence="2">
    <location>
        <begin position="1"/>
        <end position="18"/>
    </location>
</feature>
<accession>A0A9W4CXB6</accession>
<dbReference type="PANTHER" id="PTHR36182">
    <property type="entry name" value="PROTEIN, PUTATIVE (AFU_ORTHOLOGUE AFUA_6G10930)-RELATED"/>
    <property type="match status" value="1"/>
</dbReference>
<name>A0A9W4CXB6_BLUGR</name>
<dbReference type="PANTHER" id="PTHR36182:SF2">
    <property type="entry name" value="LYTIC POLYSACCHARIDE MONOOXYGENASE"/>
    <property type="match status" value="1"/>
</dbReference>
<feature type="compositionally biased region" description="Low complexity" evidence="1">
    <location>
        <begin position="371"/>
        <end position="383"/>
    </location>
</feature>
<protein>
    <submittedName>
        <fullName evidence="3">BgTH12-07449</fullName>
    </submittedName>
</protein>
<comment type="caution">
    <text evidence="3">The sequence shown here is derived from an EMBL/GenBank/DDBJ whole genome shotgun (WGS) entry which is preliminary data.</text>
</comment>
<proteinExistence type="predicted"/>
<keyword evidence="2" id="KW-0732">Signal</keyword>
<feature type="compositionally biased region" description="Basic and acidic residues" evidence="1">
    <location>
        <begin position="291"/>
        <end position="304"/>
    </location>
</feature>
<evidence type="ECO:0000313" key="3">
    <source>
        <dbReference type="EMBL" id="CAD6500269.1"/>
    </source>
</evidence>
<evidence type="ECO:0000256" key="2">
    <source>
        <dbReference type="SAM" id="SignalP"/>
    </source>
</evidence>
<gene>
    <name evidence="3" type="ORF">BGTH12_LOCUS1627</name>
</gene>
<feature type="region of interest" description="Disordered" evidence="1">
    <location>
        <begin position="233"/>
        <end position="386"/>
    </location>
</feature>
<organism evidence="3 4">
    <name type="scientific">Blumeria graminis f. sp. triticale</name>
    <dbReference type="NCBI Taxonomy" id="1689686"/>
    <lineage>
        <taxon>Eukaryota</taxon>
        <taxon>Fungi</taxon>
        <taxon>Dikarya</taxon>
        <taxon>Ascomycota</taxon>
        <taxon>Pezizomycotina</taxon>
        <taxon>Leotiomycetes</taxon>
        <taxon>Erysiphales</taxon>
        <taxon>Erysiphaceae</taxon>
        <taxon>Blumeria</taxon>
    </lineage>
</organism>
<sequence length="460" mass="48271">MHALSTLAIFGLSYVTQAHMIMREPTPFGASKLASDNGPLKPDGSDYPCKVGYDAEGASNSMPLGSMQQLAFTGGATHGGGSCQVSITYDEAPNSKSTFKVIHSIMGGCPARNTAGNIGESSTFLDPDTYAFKIPENLPPGNAVLAWTWFNKVGNREMYMNCAPVKLVGSANKSVKESNGTRVDEKVAAAYDSLPDMFVANIGNGCTTKDNTDLQFTDPGENVEVIASNALAGPVGNCARSSNTPVKISPDAKPAPKPDTKSDPKPEPKPAPEPDTKPDPESDDQPEPESDDRSDSKSSSKSDPKPGAFFSTSQTSPAKAHPEPATSPAKTSSASNTGDDYEEEHTASSASVAESSSSSATKKPSTDFTPSKGSQGSVSNSSNATRVGSACETEGKWNCIDEKSYQQCASGTWSVVMPLAAGTMCEKGVSDAIKVNAIKSRNIRFSTSHLRRHLGGSRNF</sequence>
<feature type="chain" id="PRO_5040956746" evidence="2">
    <location>
        <begin position="19"/>
        <end position="460"/>
    </location>
</feature>
<dbReference type="Proteomes" id="UP000683417">
    <property type="component" value="Unassembled WGS sequence"/>
</dbReference>
<evidence type="ECO:0000313" key="4">
    <source>
        <dbReference type="Proteomes" id="UP000683417"/>
    </source>
</evidence>
<evidence type="ECO:0000256" key="1">
    <source>
        <dbReference type="SAM" id="MobiDB-lite"/>
    </source>
</evidence>
<dbReference type="AlphaFoldDB" id="A0A9W4CXB6"/>
<feature type="compositionally biased region" description="Low complexity" evidence="1">
    <location>
        <begin position="323"/>
        <end position="337"/>
    </location>
</feature>
<feature type="compositionally biased region" description="Acidic residues" evidence="1">
    <location>
        <begin position="281"/>
        <end position="290"/>
    </location>
</feature>